<dbReference type="STRING" id="410359.Pcal_1773"/>
<dbReference type="AlphaFoldDB" id="A3MX23"/>
<evidence type="ECO:0000313" key="1">
    <source>
        <dbReference type="EMBL" id="ABO09190.1"/>
    </source>
</evidence>
<dbReference type="EMBL" id="CP000561">
    <property type="protein sequence ID" value="ABO09190.1"/>
    <property type="molecule type" value="Genomic_DNA"/>
</dbReference>
<proteinExistence type="predicted"/>
<gene>
    <name evidence="1" type="ordered locus">Pcal_1773</name>
</gene>
<dbReference type="RefSeq" id="WP_011850449.1">
    <property type="nucleotide sequence ID" value="NC_009073.1"/>
</dbReference>
<keyword evidence="2" id="KW-1185">Reference proteome</keyword>
<dbReference type="eggNOG" id="arCOG09821">
    <property type="taxonomic scope" value="Archaea"/>
</dbReference>
<evidence type="ECO:0000313" key="2">
    <source>
        <dbReference type="Proteomes" id="UP000001431"/>
    </source>
</evidence>
<reference evidence="1" key="1">
    <citation type="submission" date="2007-02" db="EMBL/GenBank/DDBJ databases">
        <title>Complete sequence of Pyrobaculum calidifontis JCM 11548.</title>
        <authorList>
            <consortium name="US DOE Joint Genome Institute"/>
            <person name="Copeland A."/>
            <person name="Lucas S."/>
            <person name="Lapidus A."/>
            <person name="Barry K."/>
            <person name="Glavina del Rio T."/>
            <person name="Dalin E."/>
            <person name="Tice H."/>
            <person name="Pitluck S."/>
            <person name="Chain P."/>
            <person name="Malfatti S."/>
            <person name="Shin M."/>
            <person name="Vergez L."/>
            <person name="Schmutz J."/>
            <person name="Larimer F."/>
            <person name="Land M."/>
            <person name="Hauser L."/>
            <person name="Kyrpides N."/>
            <person name="Mikhailova N."/>
            <person name="Cozen A.E."/>
            <person name="Fitz-Gibbon S.T."/>
            <person name="House C.H."/>
            <person name="Saltikov C."/>
            <person name="Lowe T.M."/>
            <person name="Richardson P."/>
        </authorList>
    </citation>
    <scope>NUCLEOTIDE SEQUENCE [LARGE SCALE GENOMIC DNA]</scope>
    <source>
        <strain evidence="1">JCM 11548</strain>
    </source>
</reference>
<name>A3MX23_PYRCJ</name>
<dbReference type="Proteomes" id="UP000001431">
    <property type="component" value="Chromosome"/>
</dbReference>
<dbReference type="HOGENOM" id="CLU_2784258_0_0_2"/>
<dbReference type="GeneID" id="4909035"/>
<dbReference type="KEGG" id="pcl:Pcal_1773"/>
<organism evidence="1 2">
    <name type="scientific">Pyrobaculum calidifontis (strain DSM 21063 / JCM 11548 / VA1)</name>
    <dbReference type="NCBI Taxonomy" id="410359"/>
    <lineage>
        <taxon>Archaea</taxon>
        <taxon>Thermoproteota</taxon>
        <taxon>Thermoprotei</taxon>
        <taxon>Thermoproteales</taxon>
        <taxon>Thermoproteaceae</taxon>
        <taxon>Pyrobaculum</taxon>
    </lineage>
</organism>
<sequence length="68" mass="7807">MSVELPKGVKYKVYKTDKYTIYYVMDEVELGGFEKRMVKGGHEFLYYGNAVVIRPIKQISQGREAPSA</sequence>
<accession>A3MX23</accession>
<protein>
    <submittedName>
        <fullName evidence="1">Uncharacterized protein</fullName>
    </submittedName>
</protein>